<dbReference type="Gene3D" id="3.40.50.620">
    <property type="entry name" value="HUPs"/>
    <property type="match status" value="1"/>
</dbReference>
<dbReference type="InterPro" id="IPR017932">
    <property type="entry name" value="GATase_2_dom"/>
</dbReference>
<dbReference type="Pfam" id="PF00733">
    <property type="entry name" value="Asn_synthase"/>
    <property type="match status" value="1"/>
</dbReference>
<dbReference type="PANTHER" id="PTHR43284:SF1">
    <property type="entry name" value="ASPARAGINE SYNTHETASE"/>
    <property type="match status" value="1"/>
</dbReference>
<dbReference type="Proteomes" id="UP001302020">
    <property type="component" value="Chromosome"/>
</dbReference>
<name>A0ABZ0JL12_9XANT</name>
<dbReference type="InterPro" id="IPR001962">
    <property type="entry name" value="Asn_synthase"/>
</dbReference>
<protein>
    <recommendedName>
        <fullName evidence="3">asparagine synthase (glutamine-hydrolyzing)</fullName>
        <ecNumber evidence="3">6.3.5.4</ecNumber>
    </recommendedName>
</protein>
<evidence type="ECO:0000256" key="3">
    <source>
        <dbReference type="ARBA" id="ARBA00012737"/>
    </source>
</evidence>
<organism evidence="9 10">
    <name type="scientific">Xanthomonas rydalmerensis</name>
    <dbReference type="NCBI Taxonomy" id="3046274"/>
    <lineage>
        <taxon>Bacteria</taxon>
        <taxon>Pseudomonadati</taxon>
        <taxon>Pseudomonadota</taxon>
        <taxon>Gammaproteobacteria</taxon>
        <taxon>Lysobacterales</taxon>
        <taxon>Lysobacteraceae</taxon>
        <taxon>Xanthomonas</taxon>
    </lineage>
</organism>
<dbReference type="Gene3D" id="3.60.20.10">
    <property type="entry name" value="Glutamine Phosphoribosylpyrophosphate, subunit 1, domain 1"/>
    <property type="match status" value="1"/>
</dbReference>
<comment type="pathway">
    <text evidence="1">Amino-acid biosynthesis; L-asparagine biosynthesis; L-asparagine from L-aspartate (L-Gln route): step 1/1.</text>
</comment>
<dbReference type="PROSITE" id="PS51278">
    <property type="entry name" value="GATASE_TYPE_2"/>
    <property type="match status" value="1"/>
</dbReference>
<evidence type="ECO:0000256" key="6">
    <source>
        <dbReference type="ARBA" id="ARBA00022962"/>
    </source>
</evidence>
<dbReference type="Pfam" id="PF13537">
    <property type="entry name" value="GATase_7"/>
    <property type="match status" value="1"/>
</dbReference>
<dbReference type="CDD" id="cd00712">
    <property type="entry name" value="AsnB"/>
    <property type="match status" value="1"/>
</dbReference>
<evidence type="ECO:0000256" key="1">
    <source>
        <dbReference type="ARBA" id="ARBA00005187"/>
    </source>
</evidence>
<dbReference type="InterPro" id="IPR051786">
    <property type="entry name" value="ASN_synthetase/amidase"/>
</dbReference>
<feature type="domain" description="Glutamine amidotransferase type-2" evidence="8">
    <location>
        <begin position="2"/>
        <end position="210"/>
    </location>
</feature>
<keyword evidence="6" id="KW-0315">Glutamine amidotransferase</keyword>
<reference evidence="9 10" key="1">
    <citation type="submission" date="2023-05" db="EMBL/GenBank/DDBJ databases">
        <title>Xanthomonas rydalmerenesis sp. nov., a novel Xanthomonas species isolated from Fragaria x ananassa.</title>
        <authorList>
            <person name="McKnight D.J.E."/>
            <person name="Wong-Bajracharya J."/>
            <person name="Okoh E.B."/>
            <person name="Snijders F."/>
            <person name="Lidbetter F."/>
            <person name="Webster J."/>
            <person name="Djordjevic S.P."/>
            <person name="Bogema D.R."/>
            <person name="Chapman T.A."/>
        </authorList>
    </citation>
    <scope>NUCLEOTIDE SEQUENCE [LARGE SCALE GENOMIC DNA]</scope>
    <source>
        <strain evidence="9 10">DAR34883</strain>
    </source>
</reference>
<dbReference type="RefSeq" id="WP_317843938.1">
    <property type="nucleotide sequence ID" value="NZ_CP126170.1"/>
</dbReference>
<gene>
    <name evidence="9" type="ORF">QN243_19180</name>
</gene>
<evidence type="ECO:0000259" key="8">
    <source>
        <dbReference type="PROSITE" id="PS51278"/>
    </source>
</evidence>
<dbReference type="SUPFAM" id="SSF52402">
    <property type="entry name" value="Adenine nucleotide alpha hydrolases-like"/>
    <property type="match status" value="1"/>
</dbReference>
<evidence type="ECO:0000256" key="4">
    <source>
        <dbReference type="ARBA" id="ARBA00022741"/>
    </source>
</evidence>
<dbReference type="InterPro" id="IPR006426">
    <property type="entry name" value="Asn_synth_AEB"/>
</dbReference>
<dbReference type="InterPro" id="IPR014729">
    <property type="entry name" value="Rossmann-like_a/b/a_fold"/>
</dbReference>
<comment type="similarity">
    <text evidence="2">Belongs to the asparagine synthetase family.</text>
</comment>
<evidence type="ECO:0000256" key="5">
    <source>
        <dbReference type="ARBA" id="ARBA00022840"/>
    </source>
</evidence>
<dbReference type="SUPFAM" id="SSF56235">
    <property type="entry name" value="N-terminal nucleophile aminohydrolases (Ntn hydrolases)"/>
    <property type="match status" value="1"/>
</dbReference>
<keyword evidence="10" id="KW-1185">Reference proteome</keyword>
<dbReference type="EC" id="6.3.5.4" evidence="3"/>
<sequence length="641" mass="69852">MSDFAGIWRLDGAPVAPSDLHRLGEAMNARGIGPARIWQGGGAAIVHRQHVFTPQDADEAMPWVGASGAVLTADVTLAARQELAAALGDCASAGAPDGALLLQALQRWDVAALPRLYGSFALALYRPDRQRLLLARDPLGLRSLFVHRGPRLIAFATRLRALLALPEVPKDLDDRALADKLIMDRVRPQRTVYRAIDRVPMAHAVVLTPEATHCQRWWSPPEAGSLCLRGDAEVEAAAAEVLDRAVADALRVRGPVATCLTGGLDSGSVALSAARQQAPAPLLALTRQPLAATAVASATHYYDESSRAQHLAASHPGIDWHLVGDDGDDWGEHDPACWWREGAQPVRTPSNMAWFFPLYRFLYARGGQVMLGGELGNAFFSYDGLLRLPQLLRQRQWRLLAAQLGALAASEGLSRRKTVQRYLLRPFAPVALLRLWHRLPAAAWEAEAALQPALAQALGMRQSLDRNRARMLLGGGSSSVGILRDWMLDNAAAMDVWNTLRAMSGIETRFPLGDRRVIEFFGSLPLDQFLRDGVTRALSRRLLAARGAPPEIHANRAVGVQQGDWFARLSAQRGALQAQLADARRSPLANRVVDLPRLQALLERWPQDAAAAESRRGEYLQVLASGLQMAGFLAWHERGGA</sequence>
<evidence type="ECO:0000313" key="10">
    <source>
        <dbReference type="Proteomes" id="UP001302020"/>
    </source>
</evidence>
<proteinExistence type="inferred from homology"/>
<comment type="catalytic activity">
    <reaction evidence="7">
        <text>L-aspartate + L-glutamine + ATP + H2O = L-asparagine + L-glutamate + AMP + diphosphate + H(+)</text>
        <dbReference type="Rhea" id="RHEA:12228"/>
        <dbReference type="ChEBI" id="CHEBI:15377"/>
        <dbReference type="ChEBI" id="CHEBI:15378"/>
        <dbReference type="ChEBI" id="CHEBI:29985"/>
        <dbReference type="ChEBI" id="CHEBI:29991"/>
        <dbReference type="ChEBI" id="CHEBI:30616"/>
        <dbReference type="ChEBI" id="CHEBI:33019"/>
        <dbReference type="ChEBI" id="CHEBI:58048"/>
        <dbReference type="ChEBI" id="CHEBI:58359"/>
        <dbReference type="ChEBI" id="CHEBI:456215"/>
        <dbReference type="EC" id="6.3.5.4"/>
    </reaction>
</comment>
<evidence type="ECO:0000256" key="2">
    <source>
        <dbReference type="ARBA" id="ARBA00005752"/>
    </source>
</evidence>
<dbReference type="PANTHER" id="PTHR43284">
    <property type="entry name" value="ASPARAGINE SYNTHETASE (GLUTAMINE-HYDROLYZING)"/>
    <property type="match status" value="1"/>
</dbReference>
<evidence type="ECO:0000256" key="7">
    <source>
        <dbReference type="ARBA" id="ARBA00048741"/>
    </source>
</evidence>
<evidence type="ECO:0000313" key="9">
    <source>
        <dbReference type="EMBL" id="WOS40489.1"/>
    </source>
</evidence>
<dbReference type="PIRSF" id="PIRSF001589">
    <property type="entry name" value="Asn_synthetase_glu-h"/>
    <property type="match status" value="1"/>
</dbReference>
<accession>A0ABZ0JL12</accession>
<keyword evidence="5" id="KW-0067">ATP-binding</keyword>
<dbReference type="EMBL" id="CP126172">
    <property type="protein sequence ID" value="WOS40489.1"/>
    <property type="molecule type" value="Genomic_DNA"/>
</dbReference>
<keyword evidence="4" id="KW-0547">Nucleotide-binding</keyword>
<dbReference type="InterPro" id="IPR029055">
    <property type="entry name" value="Ntn_hydrolases_N"/>
</dbReference>
<dbReference type="InterPro" id="IPR033738">
    <property type="entry name" value="AsnB_N"/>
</dbReference>